<dbReference type="EMBL" id="CP101508">
    <property type="protein sequence ID" value="UTV28338.1"/>
    <property type="molecule type" value="Genomic_DNA"/>
</dbReference>
<dbReference type="InterPro" id="IPR032780">
    <property type="entry name" value="DNA_pol3_delt_C"/>
</dbReference>
<evidence type="ECO:0000256" key="2">
    <source>
        <dbReference type="ARBA" id="ARBA00017703"/>
    </source>
</evidence>
<evidence type="ECO:0000256" key="6">
    <source>
        <dbReference type="ARBA" id="ARBA00022932"/>
    </source>
</evidence>
<feature type="domain" description="DNA polymerase III delta N-terminal" evidence="10">
    <location>
        <begin position="20"/>
        <end position="138"/>
    </location>
</feature>
<dbReference type="InterPro" id="IPR010372">
    <property type="entry name" value="DNA_pol3_delta_N"/>
</dbReference>
<evidence type="ECO:0000256" key="8">
    <source>
        <dbReference type="ARBA" id="ARBA00049244"/>
    </source>
</evidence>
<dbReference type="SUPFAM" id="SSF52540">
    <property type="entry name" value="P-loop containing nucleoside triphosphate hydrolases"/>
    <property type="match status" value="1"/>
</dbReference>
<keyword evidence="5" id="KW-0235">DNA replication</keyword>
<dbReference type="NCBIfam" id="TIGR01128">
    <property type="entry name" value="holA"/>
    <property type="match status" value="1"/>
</dbReference>
<dbReference type="Gene3D" id="1.10.8.60">
    <property type="match status" value="1"/>
</dbReference>
<evidence type="ECO:0000313" key="13">
    <source>
        <dbReference type="Proteomes" id="UP001057998"/>
    </source>
</evidence>
<dbReference type="Gene3D" id="3.40.50.300">
    <property type="entry name" value="P-loop containing nucleotide triphosphate hydrolases"/>
    <property type="match status" value="1"/>
</dbReference>
<dbReference type="RefSeq" id="WP_255389651.1">
    <property type="nucleotide sequence ID" value="NZ_CP101508.1"/>
</dbReference>
<evidence type="ECO:0000256" key="7">
    <source>
        <dbReference type="ARBA" id="ARBA00034754"/>
    </source>
</evidence>
<dbReference type="CDD" id="cd18138">
    <property type="entry name" value="HLD_clamp_pol_III_delta"/>
    <property type="match status" value="1"/>
</dbReference>
<keyword evidence="4 12" id="KW-0548">Nucleotidyltransferase</keyword>
<evidence type="ECO:0000256" key="3">
    <source>
        <dbReference type="ARBA" id="ARBA00022679"/>
    </source>
</evidence>
<evidence type="ECO:0000256" key="9">
    <source>
        <dbReference type="NCBIfam" id="TIGR01128"/>
    </source>
</evidence>
<dbReference type="EC" id="2.7.7.7" evidence="1 9"/>
<keyword evidence="13" id="KW-1185">Reference proteome</keyword>
<dbReference type="Pfam" id="PF06144">
    <property type="entry name" value="DNA_pol3_delta"/>
    <property type="match status" value="1"/>
</dbReference>
<comment type="catalytic activity">
    <reaction evidence="8">
        <text>DNA(n) + a 2'-deoxyribonucleoside 5'-triphosphate = DNA(n+1) + diphosphate</text>
        <dbReference type="Rhea" id="RHEA:22508"/>
        <dbReference type="Rhea" id="RHEA-COMP:17339"/>
        <dbReference type="Rhea" id="RHEA-COMP:17340"/>
        <dbReference type="ChEBI" id="CHEBI:33019"/>
        <dbReference type="ChEBI" id="CHEBI:61560"/>
        <dbReference type="ChEBI" id="CHEBI:173112"/>
        <dbReference type="EC" id="2.7.7.7"/>
    </reaction>
</comment>
<dbReference type="SUPFAM" id="SSF48019">
    <property type="entry name" value="post-AAA+ oligomerization domain-like"/>
    <property type="match status" value="1"/>
</dbReference>
<keyword evidence="3 12" id="KW-0808">Transferase</keyword>
<name>A0ABY5GHC4_9GAMM</name>
<evidence type="ECO:0000313" key="12">
    <source>
        <dbReference type="EMBL" id="UTV28338.1"/>
    </source>
</evidence>
<keyword evidence="6" id="KW-0239">DNA-directed DNA polymerase</keyword>
<evidence type="ECO:0000256" key="4">
    <source>
        <dbReference type="ARBA" id="ARBA00022695"/>
    </source>
</evidence>
<feature type="domain" description="DNA polymerase III subunit delta C-terminal" evidence="11">
    <location>
        <begin position="213"/>
        <end position="333"/>
    </location>
</feature>
<dbReference type="PANTHER" id="PTHR34388:SF1">
    <property type="entry name" value="DNA POLYMERASE III SUBUNIT DELTA"/>
    <property type="match status" value="1"/>
</dbReference>
<organism evidence="12 13">
    <name type="scientific">Photobacterium atrarenae</name>
    <dbReference type="NCBI Taxonomy" id="865757"/>
    <lineage>
        <taxon>Bacteria</taxon>
        <taxon>Pseudomonadati</taxon>
        <taxon>Pseudomonadota</taxon>
        <taxon>Gammaproteobacteria</taxon>
        <taxon>Vibrionales</taxon>
        <taxon>Vibrionaceae</taxon>
        <taxon>Photobacterium</taxon>
    </lineage>
</organism>
<dbReference type="InterPro" id="IPR005790">
    <property type="entry name" value="DNA_polIII_delta"/>
</dbReference>
<dbReference type="PANTHER" id="PTHR34388">
    <property type="entry name" value="DNA POLYMERASE III SUBUNIT DELTA"/>
    <property type="match status" value="1"/>
</dbReference>
<comment type="similarity">
    <text evidence="7">Belongs to the DNA polymerase HolA subunit family.</text>
</comment>
<protein>
    <recommendedName>
        <fullName evidence="2 9">DNA polymerase III subunit delta</fullName>
        <ecNumber evidence="1 9">2.7.7.7</ecNumber>
    </recommendedName>
</protein>
<gene>
    <name evidence="12" type="primary">holA</name>
    <name evidence="12" type="ORF">NNL38_03405</name>
</gene>
<evidence type="ECO:0000259" key="11">
    <source>
        <dbReference type="Pfam" id="PF14840"/>
    </source>
</evidence>
<dbReference type="InterPro" id="IPR027417">
    <property type="entry name" value="P-loop_NTPase"/>
</dbReference>
<dbReference type="Pfam" id="PF14840">
    <property type="entry name" value="DNA_pol3_delt_C"/>
    <property type="match status" value="1"/>
</dbReference>
<proteinExistence type="inferred from homology"/>
<dbReference type="Gene3D" id="1.20.272.10">
    <property type="match status" value="1"/>
</dbReference>
<evidence type="ECO:0000256" key="1">
    <source>
        <dbReference type="ARBA" id="ARBA00012417"/>
    </source>
</evidence>
<evidence type="ECO:0000256" key="5">
    <source>
        <dbReference type="ARBA" id="ARBA00022705"/>
    </source>
</evidence>
<dbReference type="InterPro" id="IPR008921">
    <property type="entry name" value="DNA_pol3_clamp-load_cplx_C"/>
</dbReference>
<dbReference type="Proteomes" id="UP001057998">
    <property type="component" value="Chromosome 1"/>
</dbReference>
<sequence>MRVYPEQLTQQLAKGLRQTYLLFGNEPLLKQECQLQIRQAAQQAGFDERHAFTIDAQLDWNQVLDCTQAMSLFSARQIIELEVPETGLNANQTKALQEVIATLHEDILLLMHGPRLNKKQEGTKWFKALLALGLYVPCNTPDARHLPRFVQARCQQLGLKPDHESVQMLAQWHEGNLLALAQSLQKLVLLYPDGALTVVRLEEALSRHNHYTPFQLVDAVLAGQAKRSQRVLRQLEGEGVEAVILLRTLQRELTQLYKMQELGSKGTPLNRIFEQFRVWQSRRDIYTAALHRLPLRTLVRLLQQLAMLEVKVKTDFDTQPWPALAALCAEMCGIAPHVRALRPGM</sequence>
<accession>A0ABY5GHC4</accession>
<reference evidence="12" key="1">
    <citation type="submission" date="2022-07" db="EMBL/GenBank/DDBJ databases">
        <title>Genome sequencing of Photobacterium atrarenae GJH2-4.</title>
        <authorList>
            <person name="Park S.-J."/>
        </authorList>
    </citation>
    <scope>NUCLEOTIDE SEQUENCE</scope>
    <source>
        <strain evidence="12">GJH2-4</strain>
    </source>
</reference>
<dbReference type="GO" id="GO:0003887">
    <property type="term" value="F:DNA-directed DNA polymerase activity"/>
    <property type="evidence" value="ECO:0007669"/>
    <property type="project" value="UniProtKB-EC"/>
</dbReference>
<evidence type="ECO:0000259" key="10">
    <source>
        <dbReference type="Pfam" id="PF06144"/>
    </source>
</evidence>